<dbReference type="GeneID" id="26517081"/>
<name>A0A0N9BDM6_9CAUD</name>
<feature type="transmembrane region" description="Helical" evidence="1">
    <location>
        <begin position="6"/>
        <end position="28"/>
    </location>
</feature>
<evidence type="ECO:0000313" key="2">
    <source>
        <dbReference type="EMBL" id="ALA48147.1"/>
    </source>
</evidence>
<evidence type="ECO:0000256" key="1">
    <source>
        <dbReference type="SAM" id="Phobius"/>
    </source>
</evidence>
<dbReference type="KEGG" id="vg:26517081"/>
<keyword evidence="1" id="KW-0812">Transmembrane</keyword>
<dbReference type="RefSeq" id="YP_009188028.1">
    <property type="nucleotide sequence ID" value="NC_028662.1"/>
</dbReference>
<keyword evidence="1" id="KW-1133">Transmembrane helix</keyword>
<dbReference type="EMBL" id="KT206225">
    <property type="protein sequence ID" value="ALA48147.1"/>
    <property type="molecule type" value="Genomic_DNA"/>
</dbReference>
<keyword evidence="3" id="KW-1185">Reference proteome</keyword>
<reference evidence="2 3" key="1">
    <citation type="journal article" date="2016" name="Arch. Virol.">
        <title>Genome sequence of a cluster A13 mycobacteriophage detected in Mycobacterium phlei over a half century ago.</title>
        <authorList>
            <person name="Marton S."/>
            <person name="Feher E."/>
            <person name="Horvath B."/>
            <person name="Haber K."/>
            <person name="Somogyi P."/>
            <person name="Minarovits J."/>
            <person name="Banyai K."/>
        </authorList>
    </citation>
    <scope>NUCLEOTIDE SEQUENCE [LARGE SCALE GENOMIC DNA]</scope>
</reference>
<proteinExistence type="predicted"/>
<keyword evidence="1" id="KW-0472">Membrane</keyword>
<accession>A0A0N9BDM6</accession>
<protein>
    <submittedName>
        <fullName evidence="2">Uncharacterized protein</fullName>
    </submittedName>
</protein>
<feature type="transmembrane region" description="Helical" evidence="1">
    <location>
        <begin position="40"/>
        <end position="61"/>
    </location>
</feature>
<organism evidence="2 3">
    <name type="scientific">Mycobacterium phage Phlei</name>
    <dbReference type="NCBI Taxonomy" id="1690684"/>
    <lineage>
        <taxon>Viruses</taxon>
        <taxon>Duplodnaviria</taxon>
        <taxon>Heunggongvirae</taxon>
        <taxon>Uroviricota</taxon>
        <taxon>Caudoviricetes</taxon>
        <taxon>Phleivirus</taxon>
        <taxon>Phleivirus Phlei</taxon>
    </lineage>
</organism>
<dbReference type="Proteomes" id="UP000203948">
    <property type="component" value="Segment"/>
</dbReference>
<sequence>MAEFFFNVGLVLLAVLMTFSWWITAVGFTEVQKSGDKAGIAILGAFFLVAVLSTAGLLTLLI</sequence>
<evidence type="ECO:0000313" key="3">
    <source>
        <dbReference type="Proteomes" id="UP000203948"/>
    </source>
</evidence>